<keyword evidence="4" id="KW-0804">Transcription</keyword>
<keyword evidence="3" id="KW-0238">DNA-binding</keyword>
<proteinExistence type="inferred from homology"/>
<comment type="similarity">
    <text evidence="1">Belongs to the SorC transcriptional regulatory family.</text>
</comment>
<dbReference type="SUPFAM" id="SSF46785">
    <property type="entry name" value="Winged helix' DNA-binding domain"/>
    <property type="match status" value="1"/>
</dbReference>
<reference evidence="7 8" key="1">
    <citation type="submission" date="2020-02" db="EMBL/GenBank/DDBJ databases">
        <title>Genome assembly of a novel Clostridium senegalense strain.</title>
        <authorList>
            <person name="Gupta T.B."/>
            <person name="Jauregui R."/>
            <person name="Maclean P."/>
            <person name="Nawarathana A."/>
            <person name="Brightwell G."/>
        </authorList>
    </citation>
    <scope>NUCLEOTIDE SEQUENCE [LARGE SCALE GENOMIC DNA]</scope>
    <source>
        <strain evidence="7 8">AGRFS4</strain>
    </source>
</reference>
<dbReference type="GO" id="GO:0003677">
    <property type="term" value="F:DNA binding"/>
    <property type="evidence" value="ECO:0007669"/>
    <property type="project" value="UniProtKB-KW"/>
</dbReference>
<keyword evidence="2" id="KW-0805">Transcription regulation</keyword>
<comment type="caution">
    <text evidence="7">The sequence shown here is derived from an EMBL/GenBank/DDBJ whole genome shotgun (WGS) entry which is preliminary data.</text>
</comment>
<keyword evidence="8" id="KW-1185">Reference proteome</keyword>
<dbReference type="InterPro" id="IPR007324">
    <property type="entry name" value="Sugar-bd_dom_put"/>
</dbReference>
<organism evidence="7 8">
    <name type="scientific">Clostridium senegalense</name>
    <dbReference type="NCBI Taxonomy" id="1465809"/>
    <lineage>
        <taxon>Bacteria</taxon>
        <taxon>Bacillati</taxon>
        <taxon>Bacillota</taxon>
        <taxon>Clostridia</taxon>
        <taxon>Eubacteriales</taxon>
        <taxon>Clostridiaceae</taxon>
        <taxon>Clostridium</taxon>
    </lineage>
</organism>
<dbReference type="RefSeq" id="WP_199869139.1">
    <property type="nucleotide sequence ID" value="NZ_JAAGPU010000002.1"/>
</dbReference>
<evidence type="ECO:0000259" key="5">
    <source>
        <dbReference type="Pfam" id="PF04198"/>
    </source>
</evidence>
<sequence length="343" mass="38290">MQELLKIQVKLVPEILDVLEMRYNILTNIYYSQPIGRRLLATNLKLSERVVRSEINFLKDQKLIEISNPGMTITSEGEEILQGLKNFIREMKEFKSLEEGIKSKLNLKDIIIVAGDIDEDSSVLNELGKITVNYIKKILQDNIIISLTGGNTVKEVVDNFPNVQGFENILVLPARGGIGKDIECHSNTLAGRLASKLNGNYEILHIPDNLSSNTYKALLNEEGIKEIFNNIAKSNIVIHGIGNANEMSKRRELKKAAMEKIQHLDAVGEAYGHYFDYEGKIVHSMETIGIQKNQVPSIEYMIAVAAGKAKAKAIIAVARGTENEVLVTDEATAREIYDVLIKE</sequence>
<protein>
    <submittedName>
        <fullName evidence="7">Sugar-binding transcriptional regulator</fullName>
    </submittedName>
</protein>
<evidence type="ECO:0000259" key="6">
    <source>
        <dbReference type="Pfam" id="PF21715"/>
    </source>
</evidence>
<accession>A0A6M0GZ90</accession>
<feature type="domain" description="CggR N-terminal DNA binding" evidence="6">
    <location>
        <begin position="18"/>
        <end position="88"/>
    </location>
</feature>
<dbReference type="AlphaFoldDB" id="A0A6M0GZ90"/>
<evidence type="ECO:0000256" key="3">
    <source>
        <dbReference type="ARBA" id="ARBA00023125"/>
    </source>
</evidence>
<feature type="domain" description="Sugar-binding" evidence="5">
    <location>
        <begin position="93"/>
        <end position="336"/>
    </location>
</feature>
<dbReference type="InterPro" id="IPR037171">
    <property type="entry name" value="NagB/RpiA_transferase-like"/>
</dbReference>
<dbReference type="InterPro" id="IPR048715">
    <property type="entry name" value="CggR_N"/>
</dbReference>
<dbReference type="Pfam" id="PF21715">
    <property type="entry name" value="CggR_N"/>
    <property type="match status" value="1"/>
</dbReference>
<dbReference type="InterPro" id="IPR036390">
    <property type="entry name" value="WH_DNA-bd_sf"/>
</dbReference>
<dbReference type="Gene3D" id="3.40.50.1360">
    <property type="match status" value="1"/>
</dbReference>
<evidence type="ECO:0000313" key="7">
    <source>
        <dbReference type="EMBL" id="NEU03805.1"/>
    </source>
</evidence>
<dbReference type="InterPro" id="IPR036388">
    <property type="entry name" value="WH-like_DNA-bd_sf"/>
</dbReference>
<evidence type="ECO:0000313" key="8">
    <source>
        <dbReference type="Proteomes" id="UP000481872"/>
    </source>
</evidence>
<evidence type="ECO:0000256" key="1">
    <source>
        <dbReference type="ARBA" id="ARBA00010466"/>
    </source>
</evidence>
<dbReference type="SUPFAM" id="SSF100950">
    <property type="entry name" value="NagB/RpiA/CoA transferase-like"/>
    <property type="match status" value="1"/>
</dbReference>
<dbReference type="Pfam" id="PF04198">
    <property type="entry name" value="Sugar-bind"/>
    <property type="match status" value="1"/>
</dbReference>
<evidence type="ECO:0000256" key="2">
    <source>
        <dbReference type="ARBA" id="ARBA00023015"/>
    </source>
</evidence>
<dbReference type="InterPro" id="IPR051054">
    <property type="entry name" value="SorC_transcr_regulators"/>
</dbReference>
<dbReference type="EMBL" id="JAAGPU010000002">
    <property type="protein sequence ID" value="NEU03805.1"/>
    <property type="molecule type" value="Genomic_DNA"/>
</dbReference>
<dbReference type="PANTHER" id="PTHR34294:SF5">
    <property type="entry name" value="CENTRAL GLYCOLYTIC GENES REGULATOR"/>
    <property type="match status" value="1"/>
</dbReference>
<dbReference type="Gene3D" id="1.10.10.10">
    <property type="entry name" value="Winged helix-like DNA-binding domain superfamily/Winged helix DNA-binding domain"/>
    <property type="match status" value="1"/>
</dbReference>
<dbReference type="PANTHER" id="PTHR34294">
    <property type="entry name" value="TRANSCRIPTIONAL REGULATOR-RELATED"/>
    <property type="match status" value="1"/>
</dbReference>
<gene>
    <name evidence="7" type="ORF">G3M99_02815</name>
</gene>
<dbReference type="Proteomes" id="UP000481872">
    <property type="component" value="Unassembled WGS sequence"/>
</dbReference>
<dbReference type="GO" id="GO:0030246">
    <property type="term" value="F:carbohydrate binding"/>
    <property type="evidence" value="ECO:0007669"/>
    <property type="project" value="InterPro"/>
</dbReference>
<name>A0A6M0GZ90_9CLOT</name>
<evidence type="ECO:0000256" key="4">
    <source>
        <dbReference type="ARBA" id="ARBA00023163"/>
    </source>
</evidence>